<dbReference type="SUPFAM" id="SSF53383">
    <property type="entry name" value="PLP-dependent transferases"/>
    <property type="match status" value="1"/>
</dbReference>
<dbReference type="GO" id="GO:0030170">
    <property type="term" value="F:pyridoxal phosphate binding"/>
    <property type="evidence" value="ECO:0007669"/>
    <property type="project" value="TreeGrafter"/>
</dbReference>
<dbReference type="GO" id="GO:0046653">
    <property type="term" value="P:tetrahydrofolate metabolic process"/>
    <property type="evidence" value="ECO:0007669"/>
    <property type="project" value="TreeGrafter"/>
</dbReference>
<reference evidence="4" key="1">
    <citation type="submission" date="2018-05" db="EMBL/GenBank/DDBJ databases">
        <authorList>
            <person name="Lanie J.A."/>
            <person name="Ng W.-L."/>
            <person name="Kazmierczak K.M."/>
            <person name="Andrzejewski T.M."/>
            <person name="Davidsen T.M."/>
            <person name="Wayne K.J."/>
            <person name="Tettelin H."/>
            <person name="Glass J.I."/>
            <person name="Rusch D."/>
            <person name="Podicherti R."/>
            <person name="Tsui H.-C.T."/>
            <person name="Winkler M.E."/>
        </authorList>
    </citation>
    <scope>NUCLEOTIDE SEQUENCE</scope>
</reference>
<dbReference type="GO" id="GO:0004372">
    <property type="term" value="F:glycine hydroxymethyltransferase activity"/>
    <property type="evidence" value="ECO:0007669"/>
    <property type="project" value="TreeGrafter"/>
</dbReference>
<evidence type="ECO:0000259" key="3">
    <source>
        <dbReference type="Pfam" id="PF00464"/>
    </source>
</evidence>
<feature type="non-terminal residue" evidence="4">
    <location>
        <position position="94"/>
    </location>
</feature>
<sequence>MNKLYTQNIKETDPEVYATLEKELKRQQNQIELIASENIASLSILNAQGSVMTNKYAEGYPGKRYYGGCEFVDQAEEIALERVKKLYGCKYANL</sequence>
<dbReference type="InterPro" id="IPR015421">
    <property type="entry name" value="PyrdxlP-dep_Trfase_major"/>
</dbReference>
<proteinExistence type="predicted"/>
<evidence type="ECO:0000256" key="2">
    <source>
        <dbReference type="ARBA" id="ARBA00022898"/>
    </source>
</evidence>
<gene>
    <name evidence="4" type="ORF">METZ01_LOCUS223150</name>
</gene>
<evidence type="ECO:0000313" key="4">
    <source>
        <dbReference type="EMBL" id="SVB70296.1"/>
    </source>
</evidence>
<dbReference type="InterPro" id="IPR015422">
    <property type="entry name" value="PyrdxlP-dep_Trfase_small"/>
</dbReference>
<dbReference type="InterPro" id="IPR015424">
    <property type="entry name" value="PyrdxlP-dep_Trfase"/>
</dbReference>
<comment type="cofactor">
    <cofactor evidence="1">
        <name>pyridoxal 5'-phosphate</name>
        <dbReference type="ChEBI" id="CHEBI:597326"/>
    </cofactor>
</comment>
<organism evidence="4">
    <name type="scientific">marine metagenome</name>
    <dbReference type="NCBI Taxonomy" id="408172"/>
    <lineage>
        <taxon>unclassified sequences</taxon>
        <taxon>metagenomes</taxon>
        <taxon>ecological metagenomes</taxon>
    </lineage>
</organism>
<dbReference type="EMBL" id="UINC01053592">
    <property type="protein sequence ID" value="SVB70296.1"/>
    <property type="molecule type" value="Genomic_DNA"/>
</dbReference>
<dbReference type="Gene3D" id="3.40.640.10">
    <property type="entry name" value="Type I PLP-dependent aspartate aminotransferase-like (Major domain)"/>
    <property type="match status" value="1"/>
</dbReference>
<protein>
    <recommendedName>
        <fullName evidence="3">Serine hydroxymethyltransferase-like domain-containing protein</fullName>
    </recommendedName>
</protein>
<evidence type="ECO:0000256" key="1">
    <source>
        <dbReference type="ARBA" id="ARBA00001933"/>
    </source>
</evidence>
<name>A0A382G4U6_9ZZZZ</name>
<keyword evidence="2" id="KW-0663">Pyridoxal phosphate</keyword>
<dbReference type="InterPro" id="IPR049943">
    <property type="entry name" value="Ser_HO-MeTrfase-like"/>
</dbReference>
<accession>A0A382G4U6</accession>
<dbReference type="GO" id="GO:0005829">
    <property type="term" value="C:cytosol"/>
    <property type="evidence" value="ECO:0007669"/>
    <property type="project" value="TreeGrafter"/>
</dbReference>
<dbReference type="GO" id="GO:0019264">
    <property type="term" value="P:glycine biosynthetic process from serine"/>
    <property type="evidence" value="ECO:0007669"/>
    <property type="project" value="TreeGrafter"/>
</dbReference>
<dbReference type="Pfam" id="PF00464">
    <property type="entry name" value="SHMT"/>
    <property type="match status" value="1"/>
</dbReference>
<dbReference type="Gene3D" id="3.90.1150.10">
    <property type="entry name" value="Aspartate Aminotransferase, domain 1"/>
    <property type="match status" value="1"/>
</dbReference>
<dbReference type="AlphaFoldDB" id="A0A382G4U6"/>
<dbReference type="InterPro" id="IPR039429">
    <property type="entry name" value="SHMT-like_dom"/>
</dbReference>
<dbReference type="PANTHER" id="PTHR11680">
    <property type="entry name" value="SERINE HYDROXYMETHYLTRANSFERASE"/>
    <property type="match status" value="1"/>
</dbReference>
<dbReference type="PANTHER" id="PTHR11680:SF35">
    <property type="entry name" value="SERINE HYDROXYMETHYLTRANSFERASE 1"/>
    <property type="match status" value="1"/>
</dbReference>
<feature type="domain" description="Serine hydroxymethyltransferase-like" evidence="3">
    <location>
        <begin position="9"/>
        <end position="90"/>
    </location>
</feature>